<evidence type="ECO:0000313" key="1">
    <source>
        <dbReference type="EMBL" id="DAF84578.1"/>
    </source>
</evidence>
<accession>A0A8S5TQU5</accession>
<dbReference type="EMBL" id="BK015906">
    <property type="protein sequence ID" value="DAF84578.1"/>
    <property type="molecule type" value="Genomic_DNA"/>
</dbReference>
<dbReference type="Gene3D" id="3.30.1330.70">
    <property type="entry name" value="Holliday junction resolvase RusA"/>
    <property type="match status" value="1"/>
</dbReference>
<name>A0A8S5TQU5_9CAUD</name>
<reference evidence="1" key="1">
    <citation type="journal article" date="2021" name="Proc. Natl. Acad. Sci. U.S.A.">
        <title>A Catalog of Tens of Thousands of Viruses from Human Metagenomes Reveals Hidden Associations with Chronic Diseases.</title>
        <authorList>
            <person name="Tisza M.J."/>
            <person name="Buck C.B."/>
        </authorList>
    </citation>
    <scope>NUCLEOTIDE SEQUENCE</scope>
    <source>
        <strain evidence="1">CtY1522</strain>
    </source>
</reference>
<dbReference type="SUPFAM" id="SSF103084">
    <property type="entry name" value="Holliday junction resolvase RusA"/>
    <property type="match status" value="1"/>
</dbReference>
<dbReference type="InterPro" id="IPR008822">
    <property type="entry name" value="Endonuclease_RusA-like"/>
</dbReference>
<dbReference type="GO" id="GO:0006281">
    <property type="term" value="P:DNA repair"/>
    <property type="evidence" value="ECO:0007669"/>
    <property type="project" value="InterPro"/>
</dbReference>
<protein>
    <submittedName>
        <fullName evidence="1">Endodeoxyribonuclease RusA</fullName>
    </submittedName>
</protein>
<sequence length="143" mass="16434">MTNYEVMDFFVPGIPVGKQRPRVTRHGTYTPEKTKDYELRVGRCYCSKTNVRREDYTCPVKMMITVFVAPPHSMSKSMREKALQNAFAPTKKPDIDNVAKSILDALNGLAYQDDKQVCDLSIRKLYSTDPGVRVTMYWWTGIN</sequence>
<dbReference type="GO" id="GO:0006310">
    <property type="term" value="P:DNA recombination"/>
    <property type="evidence" value="ECO:0007669"/>
    <property type="project" value="InterPro"/>
</dbReference>
<dbReference type="GO" id="GO:0000287">
    <property type="term" value="F:magnesium ion binding"/>
    <property type="evidence" value="ECO:0007669"/>
    <property type="project" value="InterPro"/>
</dbReference>
<dbReference type="Pfam" id="PF05866">
    <property type="entry name" value="RusA"/>
    <property type="match status" value="1"/>
</dbReference>
<dbReference type="InterPro" id="IPR036614">
    <property type="entry name" value="RusA-like_sf"/>
</dbReference>
<proteinExistence type="predicted"/>
<organism evidence="1">
    <name type="scientific">Myoviridae sp. ctY1522</name>
    <dbReference type="NCBI Taxonomy" id="2825124"/>
    <lineage>
        <taxon>Viruses</taxon>
        <taxon>Duplodnaviria</taxon>
        <taxon>Heunggongvirae</taxon>
        <taxon>Uroviricota</taxon>
        <taxon>Caudoviricetes</taxon>
    </lineage>
</organism>